<sequence>MAGFFQSLEISDLTLGKPVLHWLPTSATVGDALKALKELNVREISVWDCPPDSEGGSVRSRKHEKLEGLSGANGVSEWRDPRCVGKVNILDIICYLATDECLQKYESAVLDPVSVLLPPTTNSVKHVDSRTRLCDVFCLMLEGAQYLIVPLDSPRYKNSKHTQGSRKLSQVNVKSSIGAAGGLLLKKHHHKSYCWLTQEDVLRFMLGCIRVFSTLPMKSIENLGIINTDVLFIDANAKAITALPLIRRASQSLSAVAVVEGSCKFEQVKDGFLGPKLVGEISLSTFKNCDESAALALATSPVKEFLSFTQYGASSKGLKDLAKFRLNQKLKLTKLAVNLPSSYLTGRVTSDCSPEAFDSDLWEGSSTDESLGSSSDESSGSTRVLPSKNWSIPRGHAPLITCRPWSSLVAVMAQALAHRTSYVWVTDDERTLIGIVTYYDIIDVLLNHLESFE</sequence>
<evidence type="ECO:0000313" key="2">
    <source>
        <dbReference type="Proteomes" id="UP001162992"/>
    </source>
</evidence>
<dbReference type="EMBL" id="CM055099">
    <property type="protein sequence ID" value="KAJ7545803.1"/>
    <property type="molecule type" value="Genomic_DNA"/>
</dbReference>
<keyword evidence="2" id="KW-1185">Reference proteome</keyword>
<comment type="caution">
    <text evidence="1">The sequence shown here is derived from an EMBL/GenBank/DDBJ whole genome shotgun (WGS) entry which is preliminary data.</text>
</comment>
<evidence type="ECO:0000313" key="1">
    <source>
        <dbReference type="EMBL" id="KAJ7545803.1"/>
    </source>
</evidence>
<accession>A0ACC2CUS1</accession>
<gene>
    <name evidence="1" type="ORF">O6H91_08G011100</name>
</gene>
<proteinExistence type="predicted"/>
<organism evidence="1 2">
    <name type="scientific">Diphasiastrum complanatum</name>
    <name type="common">Issler's clubmoss</name>
    <name type="synonym">Lycopodium complanatum</name>
    <dbReference type="NCBI Taxonomy" id="34168"/>
    <lineage>
        <taxon>Eukaryota</taxon>
        <taxon>Viridiplantae</taxon>
        <taxon>Streptophyta</taxon>
        <taxon>Embryophyta</taxon>
        <taxon>Tracheophyta</taxon>
        <taxon>Lycopodiopsida</taxon>
        <taxon>Lycopodiales</taxon>
        <taxon>Lycopodiaceae</taxon>
        <taxon>Lycopodioideae</taxon>
        <taxon>Diphasiastrum</taxon>
    </lineage>
</organism>
<name>A0ACC2CUS1_DIPCM</name>
<reference evidence="2" key="1">
    <citation type="journal article" date="2024" name="Proc. Natl. Acad. Sci. U.S.A.">
        <title>Extraordinary preservation of gene collinearity over three hundred million years revealed in homosporous lycophytes.</title>
        <authorList>
            <person name="Li C."/>
            <person name="Wickell D."/>
            <person name="Kuo L.Y."/>
            <person name="Chen X."/>
            <person name="Nie B."/>
            <person name="Liao X."/>
            <person name="Peng D."/>
            <person name="Ji J."/>
            <person name="Jenkins J."/>
            <person name="Williams M."/>
            <person name="Shu S."/>
            <person name="Plott C."/>
            <person name="Barry K."/>
            <person name="Rajasekar S."/>
            <person name="Grimwood J."/>
            <person name="Han X."/>
            <person name="Sun S."/>
            <person name="Hou Z."/>
            <person name="He W."/>
            <person name="Dai G."/>
            <person name="Sun C."/>
            <person name="Schmutz J."/>
            <person name="Leebens-Mack J.H."/>
            <person name="Li F.W."/>
            <person name="Wang L."/>
        </authorList>
    </citation>
    <scope>NUCLEOTIDE SEQUENCE [LARGE SCALE GENOMIC DNA]</scope>
    <source>
        <strain evidence="2">cv. PW_Plant_1</strain>
    </source>
</reference>
<protein>
    <submittedName>
        <fullName evidence="1">Uncharacterized protein</fullName>
    </submittedName>
</protein>
<dbReference type="Proteomes" id="UP001162992">
    <property type="component" value="Chromosome 8"/>
</dbReference>